<sequence>MDSEMIRFDEFLEQDAFDFVNQASHLPNEVNSTLLNINKLNSQSSTTVWQSEVMSVLRPLKLEGLIDSNLARPDPTDFQYSKWRFWGPVIARWLLNQLDEPIQQLVKSHTPYLTYADDVFNTIKSVNLGNHRLYIERELAKWNNLKRTDYGKAQDFILAYQNQYNRLKMEGEEGSCGLALARLLNELESDCIRVPFIRSEVDAMAKEVDYPLFNYYCRLLIRETREALAAGTGGGFDTGRGGGDGGGQGSSSGTTREVSYRAWRRGEGRQPR</sequence>
<dbReference type="EMBL" id="CAJVPG010000344">
    <property type="protein sequence ID" value="CAG8397879.1"/>
    <property type="molecule type" value="Genomic_DNA"/>
</dbReference>
<name>A0A9W4JJL4_9EURO</name>
<gene>
    <name evidence="2" type="ORF">PSALAMII_LOCUS7479</name>
</gene>
<evidence type="ECO:0000313" key="3">
    <source>
        <dbReference type="Proteomes" id="UP001152649"/>
    </source>
</evidence>
<evidence type="ECO:0000313" key="2">
    <source>
        <dbReference type="EMBL" id="CAG8397879.1"/>
    </source>
</evidence>
<dbReference type="AlphaFoldDB" id="A0A9W4JJL4"/>
<feature type="compositionally biased region" description="Gly residues" evidence="1">
    <location>
        <begin position="233"/>
        <end position="250"/>
    </location>
</feature>
<dbReference type="OrthoDB" id="407198at2759"/>
<feature type="region of interest" description="Disordered" evidence="1">
    <location>
        <begin position="233"/>
        <end position="272"/>
    </location>
</feature>
<evidence type="ECO:0000256" key="1">
    <source>
        <dbReference type="SAM" id="MobiDB-lite"/>
    </source>
</evidence>
<dbReference type="Proteomes" id="UP001152649">
    <property type="component" value="Unassembled WGS sequence"/>
</dbReference>
<keyword evidence="3" id="KW-1185">Reference proteome</keyword>
<proteinExistence type="predicted"/>
<protein>
    <submittedName>
        <fullName evidence="2">Uncharacterized protein</fullName>
    </submittedName>
</protein>
<reference evidence="2" key="1">
    <citation type="submission" date="2021-07" db="EMBL/GenBank/DDBJ databases">
        <authorList>
            <person name="Branca A.L. A."/>
        </authorList>
    </citation>
    <scope>NUCLEOTIDE SEQUENCE</scope>
</reference>
<comment type="caution">
    <text evidence="2">The sequence shown here is derived from an EMBL/GenBank/DDBJ whole genome shotgun (WGS) entry which is preliminary data.</text>
</comment>
<accession>A0A9W4JJL4</accession>
<organism evidence="2 3">
    <name type="scientific">Penicillium salamii</name>
    <dbReference type="NCBI Taxonomy" id="1612424"/>
    <lineage>
        <taxon>Eukaryota</taxon>
        <taxon>Fungi</taxon>
        <taxon>Dikarya</taxon>
        <taxon>Ascomycota</taxon>
        <taxon>Pezizomycotina</taxon>
        <taxon>Eurotiomycetes</taxon>
        <taxon>Eurotiomycetidae</taxon>
        <taxon>Eurotiales</taxon>
        <taxon>Aspergillaceae</taxon>
        <taxon>Penicillium</taxon>
    </lineage>
</organism>